<dbReference type="Pfam" id="PF09490">
    <property type="entry name" value="CbtA"/>
    <property type="match status" value="1"/>
</dbReference>
<evidence type="ECO:0000313" key="4">
    <source>
        <dbReference type="Proteomes" id="UP000619512"/>
    </source>
</evidence>
<comment type="caution">
    <text evidence="3">The sequence shown here is derived from an EMBL/GenBank/DDBJ whole genome shotgun (WGS) entry which is preliminary data.</text>
</comment>
<protein>
    <recommendedName>
        <fullName evidence="5">Cobalt transporter</fullName>
    </recommendedName>
</protein>
<keyword evidence="2" id="KW-0472">Membrane</keyword>
<feature type="transmembrane region" description="Helical" evidence="2">
    <location>
        <begin position="12"/>
        <end position="33"/>
    </location>
</feature>
<reference evidence="3" key="2">
    <citation type="submission" date="2022-12" db="EMBL/GenBank/DDBJ databases">
        <authorList>
            <person name="Sun Q."/>
            <person name="Kim S."/>
        </authorList>
    </citation>
    <scope>NUCLEOTIDE SEQUENCE</scope>
    <source>
        <strain evidence="3">KCTC 12344</strain>
    </source>
</reference>
<feature type="transmembrane region" description="Helical" evidence="2">
    <location>
        <begin position="106"/>
        <end position="127"/>
    </location>
</feature>
<feature type="transmembrane region" description="Helical" evidence="2">
    <location>
        <begin position="175"/>
        <end position="194"/>
    </location>
</feature>
<feature type="transmembrane region" description="Helical" evidence="2">
    <location>
        <begin position="201"/>
        <end position="220"/>
    </location>
</feature>
<feature type="transmembrane region" description="Helical" evidence="2">
    <location>
        <begin position="232"/>
        <end position="253"/>
    </location>
</feature>
<reference evidence="3" key="1">
    <citation type="journal article" date="2014" name="Int. J. Syst. Evol. Microbiol.">
        <title>Complete genome sequence of Corynebacterium casei LMG S-19264T (=DSM 44701T), isolated from a smear-ripened cheese.</title>
        <authorList>
            <consortium name="US DOE Joint Genome Institute (JGI-PGF)"/>
            <person name="Walter F."/>
            <person name="Albersmeier A."/>
            <person name="Kalinowski J."/>
            <person name="Ruckert C."/>
        </authorList>
    </citation>
    <scope>NUCLEOTIDE SEQUENCE</scope>
    <source>
        <strain evidence="3">KCTC 12344</strain>
    </source>
</reference>
<dbReference type="EMBL" id="BMWW01000010">
    <property type="protein sequence ID" value="GGZ06362.1"/>
    <property type="molecule type" value="Genomic_DNA"/>
</dbReference>
<dbReference type="NCBIfam" id="TIGR02458">
    <property type="entry name" value="CbtA"/>
    <property type="match status" value="1"/>
</dbReference>
<accession>A0AA88CAN0</accession>
<evidence type="ECO:0000313" key="3">
    <source>
        <dbReference type="EMBL" id="GGZ06362.1"/>
    </source>
</evidence>
<evidence type="ECO:0008006" key="5">
    <source>
        <dbReference type="Google" id="ProtNLM"/>
    </source>
</evidence>
<evidence type="ECO:0000256" key="1">
    <source>
        <dbReference type="SAM" id="MobiDB-lite"/>
    </source>
</evidence>
<keyword evidence="2" id="KW-0812">Transmembrane</keyword>
<feature type="compositionally biased region" description="Basic and acidic residues" evidence="1">
    <location>
        <begin position="67"/>
        <end position="88"/>
    </location>
</feature>
<dbReference type="InterPro" id="IPR012666">
    <property type="entry name" value="CbtA_put"/>
</dbReference>
<dbReference type="RefSeq" id="WP_371860192.1">
    <property type="nucleotide sequence ID" value="NZ_BMWW01000010.1"/>
</dbReference>
<keyword evidence="2" id="KW-1133">Transmembrane helix</keyword>
<proteinExistence type="predicted"/>
<feature type="region of interest" description="Disordered" evidence="1">
    <location>
        <begin position="59"/>
        <end position="98"/>
    </location>
</feature>
<feature type="transmembrane region" description="Helical" evidence="2">
    <location>
        <begin position="139"/>
        <end position="155"/>
    </location>
</feature>
<gene>
    <name evidence="3" type="ORF">GCM10007388_44890</name>
</gene>
<name>A0AA88CAN0_9BURK</name>
<dbReference type="AlphaFoldDB" id="A0AA88CAN0"/>
<dbReference type="Proteomes" id="UP000619512">
    <property type="component" value="Unassembled WGS sequence"/>
</dbReference>
<organism evidence="3 4">
    <name type="scientific">Pseudoduganella plicata</name>
    <dbReference type="NCBI Taxonomy" id="321984"/>
    <lineage>
        <taxon>Bacteria</taxon>
        <taxon>Pseudomonadati</taxon>
        <taxon>Pseudomonadota</taxon>
        <taxon>Betaproteobacteria</taxon>
        <taxon>Burkholderiales</taxon>
        <taxon>Oxalobacteraceae</taxon>
        <taxon>Telluria group</taxon>
        <taxon>Pseudoduganella</taxon>
    </lineage>
</organism>
<evidence type="ECO:0000256" key="2">
    <source>
        <dbReference type="SAM" id="Phobius"/>
    </source>
</evidence>
<sequence length="263" mass="27742">MPLSPALPTRRPGIFSRIVATGAAAGIVAGLLLTGVQHLQVTEIIRTAETYEVAAEAKPVAAHTHTHTHEQAHEHEHAHEDAHKDGHKDGHKHGGWQPEPGFERTAFTALADVSMAVGYALLLSAVLTLRGKDSNWRQGLLWGAAGYAVFFIAPSLGLPPELPGTQAAPVVARQAWWLCAAGGMAAALALLVWGRHWSLKVLAVVLLAVPHLVGAPQPAVHGGVAPPELARAFIVASALANAAFWLALGALTGHFHHRFNGAR</sequence>